<organism evidence="1 2">
    <name type="scientific">Tetrahymena thermophila (strain SB210)</name>
    <dbReference type="NCBI Taxonomy" id="312017"/>
    <lineage>
        <taxon>Eukaryota</taxon>
        <taxon>Sar</taxon>
        <taxon>Alveolata</taxon>
        <taxon>Ciliophora</taxon>
        <taxon>Intramacronucleata</taxon>
        <taxon>Oligohymenophorea</taxon>
        <taxon>Hymenostomatida</taxon>
        <taxon>Tetrahymenina</taxon>
        <taxon>Tetrahymenidae</taxon>
        <taxon>Tetrahymena</taxon>
    </lineage>
</organism>
<evidence type="ECO:0000313" key="1">
    <source>
        <dbReference type="EMBL" id="EWS71922.1"/>
    </source>
</evidence>
<dbReference type="GeneID" id="24439448"/>
<dbReference type="RefSeq" id="XP_012655551.1">
    <property type="nucleotide sequence ID" value="XM_012800097.1"/>
</dbReference>
<protein>
    <submittedName>
        <fullName evidence="1">Uncharacterized protein</fullName>
    </submittedName>
</protein>
<name>W7X395_TETTS</name>
<evidence type="ECO:0000313" key="2">
    <source>
        <dbReference type="Proteomes" id="UP000009168"/>
    </source>
</evidence>
<dbReference type="AlphaFoldDB" id="W7X395"/>
<sequence>MKKKTYSITKPFFHLQKIHKFRKHKHKKNYKKVFKNVTNKQEKLSVKIKLSILVAKVIIYKQKAHWLELSLKISLVKIQHYPRRQKYCQIKRLSNKSQSYTKIKNSKRNLQQMKITNFRYLRLKDTIINLN</sequence>
<gene>
    <name evidence="1" type="ORF">TTHERM_000532839</name>
</gene>
<proteinExistence type="predicted"/>
<reference evidence="2" key="1">
    <citation type="journal article" date="2006" name="PLoS Biol.">
        <title>Macronuclear genome sequence of the ciliate Tetrahymena thermophila, a model eukaryote.</title>
        <authorList>
            <person name="Eisen J.A."/>
            <person name="Coyne R.S."/>
            <person name="Wu M."/>
            <person name="Wu D."/>
            <person name="Thiagarajan M."/>
            <person name="Wortman J.R."/>
            <person name="Badger J.H."/>
            <person name="Ren Q."/>
            <person name="Amedeo P."/>
            <person name="Jones K.M."/>
            <person name="Tallon L.J."/>
            <person name="Delcher A.L."/>
            <person name="Salzberg S.L."/>
            <person name="Silva J.C."/>
            <person name="Haas B.J."/>
            <person name="Majoros W.H."/>
            <person name="Farzad M."/>
            <person name="Carlton J.M."/>
            <person name="Smith R.K. Jr."/>
            <person name="Garg J."/>
            <person name="Pearlman R.E."/>
            <person name="Karrer K.M."/>
            <person name="Sun L."/>
            <person name="Manning G."/>
            <person name="Elde N.C."/>
            <person name="Turkewitz A.P."/>
            <person name="Asai D.J."/>
            <person name="Wilkes D.E."/>
            <person name="Wang Y."/>
            <person name="Cai H."/>
            <person name="Collins K."/>
            <person name="Stewart B.A."/>
            <person name="Lee S.R."/>
            <person name="Wilamowska K."/>
            <person name="Weinberg Z."/>
            <person name="Ruzzo W.L."/>
            <person name="Wloga D."/>
            <person name="Gaertig J."/>
            <person name="Frankel J."/>
            <person name="Tsao C.-C."/>
            <person name="Gorovsky M.A."/>
            <person name="Keeling P.J."/>
            <person name="Waller R.F."/>
            <person name="Patron N.J."/>
            <person name="Cherry J.M."/>
            <person name="Stover N.A."/>
            <person name="Krieger C.J."/>
            <person name="del Toro C."/>
            <person name="Ryder H.F."/>
            <person name="Williamson S.C."/>
            <person name="Barbeau R.A."/>
            <person name="Hamilton E.P."/>
            <person name="Orias E."/>
        </authorList>
    </citation>
    <scope>NUCLEOTIDE SEQUENCE [LARGE SCALE GENOMIC DNA]</scope>
    <source>
        <strain evidence="2">SB210</strain>
    </source>
</reference>
<accession>W7X395</accession>
<dbReference type="KEGG" id="tet:TTHERM_000532839"/>
<dbReference type="InParanoid" id="W7X395"/>
<dbReference type="EMBL" id="GG662455">
    <property type="protein sequence ID" value="EWS71922.1"/>
    <property type="molecule type" value="Genomic_DNA"/>
</dbReference>
<dbReference type="Proteomes" id="UP000009168">
    <property type="component" value="Unassembled WGS sequence"/>
</dbReference>
<keyword evidence="2" id="KW-1185">Reference proteome</keyword>